<organism evidence="2 3">
    <name type="scientific">Orchesella dallaii</name>
    <dbReference type="NCBI Taxonomy" id="48710"/>
    <lineage>
        <taxon>Eukaryota</taxon>
        <taxon>Metazoa</taxon>
        <taxon>Ecdysozoa</taxon>
        <taxon>Arthropoda</taxon>
        <taxon>Hexapoda</taxon>
        <taxon>Collembola</taxon>
        <taxon>Entomobryomorpha</taxon>
        <taxon>Entomobryoidea</taxon>
        <taxon>Orchesellidae</taxon>
        <taxon>Orchesellinae</taxon>
        <taxon>Orchesella</taxon>
    </lineage>
</organism>
<evidence type="ECO:0008006" key="4">
    <source>
        <dbReference type="Google" id="ProtNLM"/>
    </source>
</evidence>
<evidence type="ECO:0000313" key="2">
    <source>
        <dbReference type="EMBL" id="CAL8069253.1"/>
    </source>
</evidence>
<evidence type="ECO:0000256" key="1">
    <source>
        <dbReference type="SAM" id="SignalP"/>
    </source>
</evidence>
<sequence length="103" mass="11610">MCLRVPRSIILLLVLLLRIQTQTACIMCLAWCMVLSLTHTHILHTQNSHACRFKDPEKSISSNDPCIPLCTLETGFRYGVLALSSAPEWKHDFSALLSQIESQ</sequence>
<reference evidence="2 3" key="1">
    <citation type="submission" date="2024-08" db="EMBL/GenBank/DDBJ databases">
        <authorList>
            <person name="Cucini C."/>
            <person name="Frati F."/>
        </authorList>
    </citation>
    <scope>NUCLEOTIDE SEQUENCE [LARGE SCALE GENOMIC DNA]</scope>
</reference>
<feature type="signal peptide" evidence="1">
    <location>
        <begin position="1"/>
        <end position="24"/>
    </location>
</feature>
<keyword evidence="3" id="KW-1185">Reference proteome</keyword>
<proteinExistence type="predicted"/>
<gene>
    <name evidence="2" type="ORF">ODALV1_LOCUS674</name>
</gene>
<feature type="chain" id="PRO_5046413332" description="Secreted protein" evidence="1">
    <location>
        <begin position="25"/>
        <end position="103"/>
    </location>
</feature>
<protein>
    <recommendedName>
        <fullName evidence="4">Secreted protein</fullName>
    </recommendedName>
</protein>
<keyword evidence="1" id="KW-0732">Signal</keyword>
<accession>A0ABP1PJC9</accession>
<dbReference type="Proteomes" id="UP001642540">
    <property type="component" value="Unassembled WGS sequence"/>
</dbReference>
<comment type="caution">
    <text evidence="2">The sequence shown here is derived from an EMBL/GenBank/DDBJ whole genome shotgun (WGS) entry which is preliminary data.</text>
</comment>
<evidence type="ECO:0000313" key="3">
    <source>
        <dbReference type="Proteomes" id="UP001642540"/>
    </source>
</evidence>
<name>A0ABP1PJC9_9HEXA</name>
<dbReference type="EMBL" id="CAXLJM020000004">
    <property type="protein sequence ID" value="CAL8069253.1"/>
    <property type="molecule type" value="Genomic_DNA"/>
</dbReference>